<dbReference type="Gene3D" id="3.40.50.1820">
    <property type="entry name" value="alpha/beta hydrolase"/>
    <property type="match status" value="1"/>
</dbReference>
<dbReference type="InterPro" id="IPR029058">
    <property type="entry name" value="AB_hydrolase_fold"/>
</dbReference>
<proteinExistence type="inferred from homology"/>
<reference evidence="6" key="1">
    <citation type="submission" date="2019-06" db="EMBL/GenBank/DDBJ databases">
        <title>Genomics analysis of Aphanomyces spp. identifies a new class of oomycete effector associated with host adaptation.</title>
        <authorList>
            <person name="Gaulin E."/>
        </authorList>
    </citation>
    <scope>NUCLEOTIDE SEQUENCE</scope>
    <source>
        <strain evidence="6">CBS 578.67</strain>
    </source>
</reference>
<gene>
    <name evidence="6" type="ORF">As57867_009242</name>
</gene>
<dbReference type="Pfam" id="PF05577">
    <property type="entry name" value="Peptidase_S28"/>
    <property type="match status" value="1"/>
</dbReference>
<evidence type="ECO:0000313" key="6">
    <source>
        <dbReference type="EMBL" id="KAF0700150.1"/>
    </source>
</evidence>
<evidence type="ECO:0000256" key="1">
    <source>
        <dbReference type="ARBA" id="ARBA00011079"/>
    </source>
</evidence>
<keyword evidence="5" id="KW-0325">Glycoprotein</keyword>
<evidence type="ECO:0000256" key="5">
    <source>
        <dbReference type="ARBA" id="ARBA00023180"/>
    </source>
</evidence>
<sequence length="276" mass="30806">MLSGPRRSQSIPDRDIRHVETSYILLQMNPSGSLLWVHVDSPPETTQDGRVKRAAVSRIAILCCGAIHVGVRGQTNRGSPRQRAIVEQCQDFQAKQAASGLEALEDVAADAQELFFDDKLDHSDPANTKTWKHRYFLNDKYYGGPNSPVFLFIEGESPADPVWVSADRVYMVQLAKKHKALIVSIEHRFYGKSQPLPDWSLESFKFLTMKQVVDDAAYFQDHIRATRNVTKASKWVAFGGSYPGQLTAYTKLLHPDRFAGAVASSATIELKPAYPA</sequence>
<dbReference type="GO" id="GO:0008239">
    <property type="term" value="F:dipeptidyl-peptidase activity"/>
    <property type="evidence" value="ECO:0007669"/>
    <property type="project" value="TreeGrafter"/>
</dbReference>
<dbReference type="PANTHER" id="PTHR11010">
    <property type="entry name" value="PROTEASE S28 PRO-X CARBOXYPEPTIDASE-RELATED"/>
    <property type="match status" value="1"/>
</dbReference>
<dbReference type="SUPFAM" id="SSF53474">
    <property type="entry name" value="alpha/beta-Hydrolases"/>
    <property type="match status" value="1"/>
</dbReference>
<keyword evidence="3" id="KW-0732">Signal</keyword>
<evidence type="ECO:0000256" key="3">
    <source>
        <dbReference type="ARBA" id="ARBA00022729"/>
    </source>
</evidence>
<protein>
    <submittedName>
        <fullName evidence="6">Uncharacterized protein</fullName>
    </submittedName>
</protein>
<keyword evidence="2" id="KW-0645">Protease</keyword>
<dbReference type="GO" id="GO:0070008">
    <property type="term" value="F:serine-type exopeptidase activity"/>
    <property type="evidence" value="ECO:0007669"/>
    <property type="project" value="InterPro"/>
</dbReference>
<dbReference type="InterPro" id="IPR008758">
    <property type="entry name" value="Peptidase_S28"/>
</dbReference>
<evidence type="ECO:0000256" key="4">
    <source>
        <dbReference type="ARBA" id="ARBA00022801"/>
    </source>
</evidence>
<evidence type="ECO:0000256" key="2">
    <source>
        <dbReference type="ARBA" id="ARBA00022670"/>
    </source>
</evidence>
<dbReference type="AlphaFoldDB" id="A0A6A4YV69"/>
<organism evidence="6">
    <name type="scientific">Aphanomyces stellatus</name>
    <dbReference type="NCBI Taxonomy" id="120398"/>
    <lineage>
        <taxon>Eukaryota</taxon>
        <taxon>Sar</taxon>
        <taxon>Stramenopiles</taxon>
        <taxon>Oomycota</taxon>
        <taxon>Saprolegniomycetes</taxon>
        <taxon>Saprolegniales</taxon>
        <taxon>Verrucalvaceae</taxon>
        <taxon>Aphanomyces</taxon>
    </lineage>
</organism>
<feature type="non-terminal residue" evidence="6">
    <location>
        <position position="276"/>
    </location>
</feature>
<comment type="caution">
    <text evidence="6">The sequence shown here is derived from an EMBL/GenBank/DDBJ whole genome shotgun (WGS) entry which is preliminary data.</text>
</comment>
<dbReference type="EMBL" id="VJMH01005135">
    <property type="protein sequence ID" value="KAF0700150.1"/>
    <property type="molecule type" value="Genomic_DNA"/>
</dbReference>
<dbReference type="PANTHER" id="PTHR11010:SF117">
    <property type="entry name" value="SERINE PROTEASE 16"/>
    <property type="match status" value="1"/>
</dbReference>
<name>A0A6A4YV69_9STRA</name>
<accession>A0A6A4YV69</accession>
<dbReference type="OrthoDB" id="1735038at2759"/>
<keyword evidence="4" id="KW-0378">Hydrolase</keyword>
<dbReference type="GO" id="GO:0006508">
    <property type="term" value="P:proteolysis"/>
    <property type="evidence" value="ECO:0007669"/>
    <property type="project" value="UniProtKB-KW"/>
</dbReference>
<comment type="similarity">
    <text evidence="1">Belongs to the peptidase S28 family.</text>
</comment>